<dbReference type="Proteomes" id="UP001178461">
    <property type="component" value="Chromosome 15"/>
</dbReference>
<gene>
    <name evidence="1" type="ORF">PODLI_1B040507</name>
</gene>
<evidence type="ECO:0000313" key="2">
    <source>
        <dbReference type="Proteomes" id="UP001178461"/>
    </source>
</evidence>
<dbReference type="AlphaFoldDB" id="A0AA35LGS6"/>
<protein>
    <submittedName>
        <fullName evidence="1">Uncharacterized protein</fullName>
    </submittedName>
</protein>
<keyword evidence="2" id="KW-1185">Reference proteome</keyword>
<accession>A0AA35LGS6</accession>
<evidence type="ECO:0000313" key="1">
    <source>
        <dbReference type="EMBL" id="CAI5795753.1"/>
    </source>
</evidence>
<dbReference type="EMBL" id="OX395141">
    <property type="protein sequence ID" value="CAI5795753.1"/>
    <property type="molecule type" value="Genomic_DNA"/>
</dbReference>
<proteinExistence type="predicted"/>
<sequence length="128" mass="14230">MANPVMFFNIAAREFPCFECWGERFWLQGVLLPQNHSLVHVPGGEFTCHNGTGGKSGGTVRSLLVRTSSSSTPVLASCLWQILVPIQMGLSSSSALLGWPSQRRNEYCGSNGVLWVKEWQDKQEDHHL</sequence>
<name>A0AA35LGS6_9SAUR</name>
<reference evidence="1" key="1">
    <citation type="submission" date="2022-12" db="EMBL/GenBank/DDBJ databases">
        <authorList>
            <person name="Alioto T."/>
            <person name="Alioto T."/>
            <person name="Gomez Garrido J."/>
        </authorList>
    </citation>
    <scope>NUCLEOTIDE SEQUENCE</scope>
</reference>
<organism evidence="1 2">
    <name type="scientific">Podarcis lilfordi</name>
    <name type="common">Lilford's wall lizard</name>
    <dbReference type="NCBI Taxonomy" id="74358"/>
    <lineage>
        <taxon>Eukaryota</taxon>
        <taxon>Metazoa</taxon>
        <taxon>Chordata</taxon>
        <taxon>Craniata</taxon>
        <taxon>Vertebrata</taxon>
        <taxon>Euteleostomi</taxon>
        <taxon>Lepidosauria</taxon>
        <taxon>Squamata</taxon>
        <taxon>Bifurcata</taxon>
        <taxon>Unidentata</taxon>
        <taxon>Episquamata</taxon>
        <taxon>Laterata</taxon>
        <taxon>Lacertibaenia</taxon>
        <taxon>Lacertidae</taxon>
        <taxon>Podarcis</taxon>
    </lineage>
</organism>